<sequence length="308" mass="34553">MDTERTATEVFGLLADEIRLDILRTVARAQQGNRTTGVAKLSFSEIYDRVNVDSTSKFSYHLGELTGTFLRKHEDGYGFTHAGERLVRFILAENYQQPSDIGTIETDGICLHCGESGLRAAIQDQYFLLQCPACERPNFSYTVTPAQVQAHDGGALIDAVTWALVGDILKMREGVCPDCAGRIHTEVIPVSDQPLADTDPASFATSSECQQCLRFMSLPLTHAAAYHPESVAFHWEHGVDIMGTGMWEFHRYLHDGQWTAEQVGTDPQEYRIEFRREDATLNVHLDENATVTRTERVLRRDQGDRRTG</sequence>
<dbReference type="OrthoDB" id="8482at2157"/>
<reference evidence="4" key="1">
    <citation type="submission" date="2016-10" db="EMBL/GenBank/DDBJ databases">
        <authorList>
            <person name="Varghese N."/>
            <person name="Submissions S."/>
        </authorList>
    </citation>
    <scope>NUCLEOTIDE SEQUENCE [LARGE SCALE GENOMIC DNA]</scope>
    <source>
        <strain evidence="4">CGMCC 1.10118</strain>
    </source>
</reference>
<protein>
    <submittedName>
        <fullName evidence="3">Uncharacterized protein</fullName>
    </submittedName>
</protein>
<accession>A0A1H3IA09</accession>
<name>A0A1H3IA09_9EURY</name>
<dbReference type="Proteomes" id="UP000199170">
    <property type="component" value="Unassembled WGS sequence"/>
</dbReference>
<dbReference type="InterPro" id="IPR055771">
    <property type="entry name" value="DUF7347"/>
</dbReference>
<dbReference type="Pfam" id="PF24038">
    <property type="entry name" value="DUF7347"/>
    <property type="match status" value="1"/>
</dbReference>
<dbReference type="InterPro" id="IPR036388">
    <property type="entry name" value="WH-like_DNA-bd_sf"/>
</dbReference>
<evidence type="ECO:0000313" key="3">
    <source>
        <dbReference type="EMBL" id="SDY24382.1"/>
    </source>
</evidence>
<dbReference type="AlphaFoldDB" id="A0A1H3IA09"/>
<dbReference type="Gene3D" id="1.10.10.10">
    <property type="entry name" value="Winged helix-like DNA-binding domain superfamily/Winged helix DNA-binding domain"/>
    <property type="match status" value="1"/>
</dbReference>
<keyword evidence="4" id="KW-1185">Reference proteome</keyword>
<evidence type="ECO:0000259" key="1">
    <source>
        <dbReference type="Pfam" id="PF24038"/>
    </source>
</evidence>
<organism evidence="3 4">
    <name type="scientific">Halobellus clavatus</name>
    <dbReference type="NCBI Taxonomy" id="660517"/>
    <lineage>
        <taxon>Archaea</taxon>
        <taxon>Methanobacteriati</taxon>
        <taxon>Methanobacteriota</taxon>
        <taxon>Stenosarchaea group</taxon>
        <taxon>Halobacteria</taxon>
        <taxon>Halobacteriales</taxon>
        <taxon>Haloferacaceae</taxon>
        <taxon>Halobellus</taxon>
    </lineage>
</organism>
<feature type="domain" description="DUF7351" evidence="2">
    <location>
        <begin position="107"/>
        <end position="291"/>
    </location>
</feature>
<dbReference type="Pfam" id="PF24042">
    <property type="entry name" value="DUF7351"/>
    <property type="match status" value="1"/>
</dbReference>
<evidence type="ECO:0000313" key="4">
    <source>
        <dbReference type="Proteomes" id="UP000199170"/>
    </source>
</evidence>
<proteinExistence type="predicted"/>
<gene>
    <name evidence="3" type="ORF">SAMN04487946_10977</name>
</gene>
<evidence type="ECO:0000259" key="2">
    <source>
        <dbReference type="Pfam" id="PF24042"/>
    </source>
</evidence>
<feature type="domain" description="DUF7347" evidence="1">
    <location>
        <begin position="8"/>
        <end position="90"/>
    </location>
</feature>
<dbReference type="InterPro" id="IPR055775">
    <property type="entry name" value="DUF7351"/>
</dbReference>
<dbReference type="RefSeq" id="WP_089768016.1">
    <property type="nucleotide sequence ID" value="NZ_FNPB01000009.1"/>
</dbReference>
<dbReference type="EMBL" id="FNPB01000009">
    <property type="protein sequence ID" value="SDY24382.1"/>
    <property type="molecule type" value="Genomic_DNA"/>
</dbReference>